<dbReference type="EMBL" id="PUJV01000009">
    <property type="protein sequence ID" value="NHB96823.1"/>
    <property type="molecule type" value="Genomic_DNA"/>
</dbReference>
<dbReference type="Proteomes" id="UP000547931">
    <property type="component" value="Unassembled WGS sequence"/>
</dbReference>
<proteinExistence type="predicted"/>
<evidence type="ECO:0000313" key="1">
    <source>
        <dbReference type="EMBL" id="NHB96823.1"/>
    </source>
</evidence>
<accession>A0A7X5QLY4</accession>
<reference evidence="1 2" key="1">
    <citation type="submission" date="2018-02" db="EMBL/GenBank/DDBJ databases">
        <authorList>
            <person name="Machado R.A."/>
        </authorList>
    </citation>
    <scope>NUCLEOTIDE SEQUENCE [LARGE SCALE GENOMIC DNA]</scope>
    <source>
        <strain evidence="1 2">DSM 23271</strain>
    </source>
</reference>
<evidence type="ECO:0000313" key="2">
    <source>
        <dbReference type="Proteomes" id="UP000547931"/>
    </source>
</evidence>
<name>A0A7X5QLY4_9GAMM</name>
<dbReference type="AlphaFoldDB" id="A0A7X5QLY4"/>
<protein>
    <submittedName>
        <fullName evidence="1">Uncharacterized protein</fullName>
    </submittedName>
</protein>
<gene>
    <name evidence="1" type="ORF">C5470_10535</name>
</gene>
<keyword evidence="2" id="KW-1185">Reference proteome</keyword>
<sequence>MHMGNAMERIKIISRHHCWRTLKGTKTNNFQEYLNQINNGCQLQETIFHLRDAEEMLMDLSNLSSPVSRLSSTEIIHIWNELVDYLNINKLTSDMGNLVNGYGLDPELALYGTELCELKRNKENILSTIINKGITNKLELIYSRGLDKSVKLKDAPQKTIDLYDEFRYEYSKSINLFSLETCPTLNIENIYQDHYLWDKVFTIAKNKLFIISGGIPLALSYHAKTLDKNIYFCEIHRENDSGLLHKRKLFNEIYPKFKGKENESWLIIDKSYTGGSIQLAYKMLVNLVGYKSRIYKISFSPKTLGAFSSSDYAIYAGRLFDVKKTIAYLTAKDWHKKLIYLGDHVT</sequence>
<comment type="caution">
    <text evidence="1">The sequence shown here is derived from an EMBL/GenBank/DDBJ whole genome shotgun (WGS) entry which is preliminary data.</text>
</comment>
<organism evidence="1 2">
    <name type="scientific">Photorhabdus stackebrandtii</name>
    <dbReference type="NCBI Taxonomy" id="1123042"/>
    <lineage>
        <taxon>Bacteria</taxon>
        <taxon>Pseudomonadati</taxon>
        <taxon>Pseudomonadota</taxon>
        <taxon>Gammaproteobacteria</taxon>
        <taxon>Enterobacterales</taxon>
        <taxon>Morganellaceae</taxon>
        <taxon>Photorhabdus</taxon>
    </lineage>
</organism>